<reference evidence="2" key="1">
    <citation type="submission" date="2018-10" db="EMBL/GenBank/DDBJ databases">
        <title>Hidden diversity of soil giant viruses.</title>
        <authorList>
            <person name="Schulz F."/>
            <person name="Alteio L."/>
            <person name="Goudeau D."/>
            <person name="Ryan E.M."/>
            <person name="Malmstrom R.R."/>
            <person name="Blanchard J."/>
            <person name="Woyke T."/>
        </authorList>
    </citation>
    <scope>NUCLEOTIDE SEQUENCE</scope>
    <source>
        <strain evidence="2">TEV1</strain>
    </source>
</reference>
<accession>A0A3G4ZT34</accession>
<dbReference type="EMBL" id="MK071987">
    <property type="protein sequence ID" value="AYV76599.1"/>
    <property type="molecule type" value="Genomic_DNA"/>
</dbReference>
<sequence length="64" mass="6856">MIPVYCIIICTLVVLIIICALPAVVVIGNAHPKSVEIMKSPTPYGFSSPLDNFDPSHIHPASLV</sequence>
<name>A0A3G4ZT34_9VIRU</name>
<protein>
    <submittedName>
        <fullName evidence="2">Uncharacterized protein</fullName>
    </submittedName>
</protein>
<keyword evidence="1" id="KW-0472">Membrane</keyword>
<organism evidence="2">
    <name type="scientific">Terrestrivirus sp</name>
    <dbReference type="NCBI Taxonomy" id="2487775"/>
    <lineage>
        <taxon>Viruses</taxon>
        <taxon>Varidnaviria</taxon>
        <taxon>Bamfordvirae</taxon>
        <taxon>Nucleocytoviricota</taxon>
        <taxon>Megaviricetes</taxon>
        <taxon>Imitervirales</taxon>
        <taxon>Mimiviridae</taxon>
        <taxon>Klosneuvirinae</taxon>
    </lineage>
</organism>
<gene>
    <name evidence="2" type="ORF">Terrestrivirus9_36</name>
</gene>
<evidence type="ECO:0000313" key="2">
    <source>
        <dbReference type="EMBL" id="AYV76599.1"/>
    </source>
</evidence>
<keyword evidence="1" id="KW-0812">Transmembrane</keyword>
<evidence type="ECO:0000256" key="1">
    <source>
        <dbReference type="SAM" id="Phobius"/>
    </source>
</evidence>
<keyword evidence="1" id="KW-1133">Transmembrane helix</keyword>
<proteinExistence type="predicted"/>
<feature type="transmembrane region" description="Helical" evidence="1">
    <location>
        <begin position="6"/>
        <end position="30"/>
    </location>
</feature>